<gene>
    <name evidence="1" type="ORF">LCGC14_1486860</name>
</gene>
<protein>
    <submittedName>
        <fullName evidence="1">Uncharacterized protein</fullName>
    </submittedName>
</protein>
<dbReference type="EMBL" id="LAZR01010642">
    <property type="protein sequence ID" value="KKM65870.1"/>
    <property type="molecule type" value="Genomic_DNA"/>
</dbReference>
<accession>A0A0F9LNL8</accession>
<dbReference type="AlphaFoldDB" id="A0A0F9LNL8"/>
<comment type="caution">
    <text evidence="1">The sequence shown here is derived from an EMBL/GenBank/DDBJ whole genome shotgun (WGS) entry which is preliminary data.</text>
</comment>
<evidence type="ECO:0000313" key="1">
    <source>
        <dbReference type="EMBL" id="KKM65870.1"/>
    </source>
</evidence>
<feature type="non-terminal residue" evidence="1">
    <location>
        <position position="1"/>
    </location>
</feature>
<organism evidence="1">
    <name type="scientific">marine sediment metagenome</name>
    <dbReference type="NCBI Taxonomy" id="412755"/>
    <lineage>
        <taxon>unclassified sequences</taxon>
        <taxon>metagenomes</taxon>
        <taxon>ecological metagenomes</taxon>
    </lineage>
</organism>
<name>A0A0F9LNL8_9ZZZZ</name>
<reference evidence="1" key="1">
    <citation type="journal article" date="2015" name="Nature">
        <title>Complex archaea that bridge the gap between prokaryotes and eukaryotes.</title>
        <authorList>
            <person name="Spang A."/>
            <person name="Saw J.H."/>
            <person name="Jorgensen S.L."/>
            <person name="Zaremba-Niedzwiedzka K."/>
            <person name="Martijn J."/>
            <person name="Lind A.E."/>
            <person name="van Eijk R."/>
            <person name="Schleper C."/>
            <person name="Guy L."/>
            <person name="Ettema T.J."/>
        </authorList>
    </citation>
    <scope>NUCLEOTIDE SEQUENCE</scope>
</reference>
<proteinExistence type="predicted"/>
<sequence>QKYRIGTRMVVDERTFRYSKATTALFRMRGAYNGNAWPINAATLTATTIATSQIKVVEATCAAGDYAGGYIVLFTSPFQIRRILGNDASDGTEAILYVDGAWEEGAAIGVWATGYPSLYGNCKNASLIGAPARDYISFVVVPLIEVTINRWFWGQTAGPCYGTVESLVPGAVINSRRVNFSVNGHLWSGTNLSPGGALGSQHAGYILPVTSSGNGDQFYMLELEQS</sequence>